<accession>A0A9D4QTW2</accession>
<feature type="compositionally biased region" description="Basic and acidic residues" evidence="1">
    <location>
        <begin position="593"/>
        <end position="604"/>
    </location>
</feature>
<reference evidence="2" key="1">
    <citation type="journal article" date="2019" name="bioRxiv">
        <title>The Genome of the Zebra Mussel, Dreissena polymorpha: A Resource for Invasive Species Research.</title>
        <authorList>
            <person name="McCartney M.A."/>
            <person name="Auch B."/>
            <person name="Kono T."/>
            <person name="Mallez S."/>
            <person name="Zhang Y."/>
            <person name="Obille A."/>
            <person name="Becker A."/>
            <person name="Abrahante J.E."/>
            <person name="Garbe J."/>
            <person name="Badalamenti J.P."/>
            <person name="Herman A."/>
            <person name="Mangelson H."/>
            <person name="Liachko I."/>
            <person name="Sullivan S."/>
            <person name="Sone E.D."/>
            <person name="Koren S."/>
            <person name="Silverstein K.A.T."/>
            <person name="Beckman K.B."/>
            <person name="Gohl D.M."/>
        </authorList>
    </citation>
    <scope>NUCLEOTIDE SEQUENCE</scope>
    <source>
        <strain evidence="2">Duluth1</strain>
        <tissue evidence="2">Whole animal</tissue>
    </source>
</reference>
<dbReference type="EMBL" id="JAIWYP010000004">
    <property type="protein sequence ID" value="KAH3842085.1"/>
    <property type="molecule type" value="Genomic_DNA"/>
</dbReference>
<comment type="caution">
    <text evidence="2">The sequence shown here is derived from an EMBL/GenBank/DDBJ whole genome shotgun (WGS) entry which is preliminary data.</text>
</comment>
<feature type="region of interest" description="Disordered" evidence="1">
    <location>
        <begin position="81"/>
        <end position="104"/>
    </location>
</feature>
<reference evidence="2" key="2">
    <citation type="submission" date="2020-11" db="EMBL/GenBank/DDBJ databases">
        <authorList>
            <person name="McCartney M.A."/>
            <person name="Auch B."/>
            <person name="Kono T."/>
            <person name="Mallez S."/>
            <person name="Becker A."/>
            <person name="Gohl D.M."/>
            <person name="Silverstein K.A.T."/>
            <person name="Koren S."/>
            <person name="Bechman K.B."/>
            <person name="Herman A."/>
            <person name="Abrahante J.E."/>
            <person name="Garbe J."/>
        </authorList>
    </citation>
    <scope>NUCLEOTIDE SEQUENCE</scope>
    <source>
        <strain evidence="2">Duluth1</strain>
        <tissue evidence="2">Whole animal</tissue>
    </source>
</reference>
<feature type="compositionally biased region" description="Polar residues" evidence="1">
    <location>
        <begin position="644"/>
        <end position="656"/>
    </location>
</feature>
<dbReference type="Proteomes" id="UP000828390">
    <property type="component" value="Unassembled WGS sequence"/>
</dbReference>
<name>A0A9D4QTW2_DREPO</name>
<protein>
    <submittedName>
        <fullName evidence="2">Uncharacterized protein</fullName>
    </submittedName>
</protein>
<dbReference type="AlphaFoldDB" id="A0A9D4QTW2"/>
<feature type="region of interest" description="Disordered" evidence="1">
    <location>
        <begin position="562"/>
        <end position="656"/>
    </location>
</feature>
<evidence type="ECO:0000256" key="1">
    <source>
        <dbReference type="SAM" id="MobiDB-lite"/>
    </source>
</evidence>
<feature type="compositionally biased region" description="Basic and acidic residues" evidence="1">
    <location>
        <begin position="613"/>
        <end position="625"/>
    </location>
</feature>
<feature type="region of interest" description="Disordered" evidence="1">
    <location>
        <begin position="1"/>
        <end position="66"/>
    </location>
</feature>
<evidence type="ECO:0000313" key="3">
    <source>
        <dbReference type="Proteomes" id="UP000828390"/>
    </source>
</evidence>
<evidence type="ECO:0000313" key="2">
    <source>
        <dbReference type="EMBL" id="KAH3842085.1"/>
    </source>
</evidence>
<feature type="compositionally biased region" description="Basic residues" evidence="1">
    <location>
        <begin position="51"/>
        <end position="61"/>
    </location>
</feature>
<gene>
    <name evidence="2" type="ORF">DPMN_115573</name>
</gene>
<organism evidence="2 3">
    <name type="scientific">Dreissena polymorpha</name>
    <name type="common">Zebra mussel</name>
    <name type="synonym">Mytilus polymorpha</name>
    <dbReference type="NCBI Taxonomy" id="45954"/>
    <lineage>
        <taxon>Eukaryota</taxon>
        <taxon>Metazoa</taxon>
        <taxon>Spiralia</taxon>
        <taxon>Lophotrochozoa</taxon>
        <taxon>Mollusca</taxon>
        <taxon>Bivalvia</taxon>
        <taxon>Autobranchia</taxon>
        <taxon>Heteroconchia</taxon>
        <taxon>Euheterodonta</taxon>
        <taxon>Imparidentia</taxon>
        <taxon>Neoheterodontei</taxon>
        <taxon>Myida</taxon>
        <taxon>Dreissenoidea</taxon>
        <taxon>Dreissenidae</taxon>
        <taxon>Dreissena</taxon>
    </lineage>
</organism>
<feature type="compositionally biased region" description="Basic and acidic residues" evidence="1">
    <location>
        <begin position="91"/>
        <end position="104"/>
    </location>
</feature>
<proteinExistence type="predicted"/>
<sequence>MHSVPSKPSDTSLRQPFLTPAKSLQSVISSDSEDEDFNENKENISNNVKTNAKKTLAKKSKPSVQTSVKKAMLKLCSDSEDESEVFNKQSRPSDKTAADTRKSVEASKVLESPEKVYSAPKCFDRLSDEYDYAVVKNRVSLASMTLNLDNLGDPLIESTRIHRRSSATYNQIMKCLEDSDIKEVEETVGSVEDSFLISSKANISGVESKDTELEKDYSKDDENMCTEDTKYITALEMPDETVYTKPNVKLEKIAPKTKLSKANAKPVKLKPAKFTLLSDSSESEDELIEVVDAETQTMDIQDCFLGSWSKNVNVYSEQTVVQNNTTHNDSEVLGNYNNDTIKGKLSYNIFQSETLADDIFGIQDIDPKISDLCKHDNVYMNGTIVSEGFGVDDQNVFQSDTVSDKTKNQIGIAANTSSVNEQKCGNDNYYNNMSDTNVSCDIDENVNVTKGLNVVSDDLYGHTTIVEYEKEIIESKDSMHIEEDFDKLCSGQNALEIFSDDESKNIINASDDDSQISDDVSEVEVIDIAVQTELSPQAKKIEENMKSKEIIKEKCEHNALTDESKECNEMTEESLELNETPHHMVTDLSAESCGRDDNSTESMHESSLSQGSDRVDSEIVQKISEKGLCGSSLNERDTHFGLSNVGSKEVSQQNWR</sequence>
<feature type="compositionally biased region" description="Polar residues" evidence="1">
    <location>
        <begin position="1"/>
        <end position="14"/>
    </location>
</feature>
<keyword evidence="3" id="KW-1185">Reference proteome</keyword>